<sequence>MKKILNKLGILLMLIVLVSACQDDDKSFGSLDAPTNLSLTYEIVGVDADNPNGNGTGDVILKAKADNAMSYKFIFEDLSNTTVSGGQFTKKFTKNGINSYQVTVVAIGKGGVASSASFIVEDVFSNFSDLVTFGLLTNGSSKTWYWAAAVPGHLGVGPNNGDLDANRVPGYYAATPFEKEASADSNCLYDNELTFTADGDVLKYTLNNFGKTFFNASYAVEFGGAPGSDHCLNYNTGGEKIVTLGPSSSLVGSEFKTGTEMIFTDGGFMGYYINATSYDILSITPDRMVIRAVPGNDPALAWYFIYSSQPPVQGGGNEPEPDYTNLVFADEFDVDGAPNSANWGYNIGTGDNGWGNSESQYYTSRPENVIVQGGFLKIIAKAESYMGSSYTSARLVSENKFEFTYGKVEFRAKLPVGGGTWPALWMLGQNYQTNPWPACGEIDVMEHKGNQPNTIHSTLHFPGNFGGNGPTATTTASNVGGEFHTYRVVWSPTSITFSVDDQPAFHTVANNPGTPFNLDFFLIMNVAMGGTFGGTIAPGFSQSSMEVDYVRVYQ</sequence>
<dbReference type="PANTHER" id="PTHR10963:SF55">
    <property type="entry name" value="GLYCOSIDE HYDROLASE FAMILY 16 PROTEIN"/>
    <property type="match status" value="1"/>
</dbReference>
<name>A0A3P3W858_9FLAO</name>
<feature type="domain" description="GH16" evidence="3">
    <location>
        <begin position="305"/>
        <end position="554"/>
    </location>
</feature>
<dbReference type="AlphaFoldDB" id="A0A3P3W858"/>
<dbReference type="GO" id="GO:0004553">
    <property type="term" value="F:hydrolase activity, hydrolyzing O-glycosyl compounds"/>
    <property type="evidence" value="ECO:0007669"/>
    <property type="project" value="InterPro"/>
</dbReference>
<feature type="signal peptide" evidence="2">
    <location>
        <begin position="1"/>
        <end position="23"/>
    </location>
</feature>
<reference evidence="4 5" key="1">
    <citation type="submission" date="2018-11" db="EMBL/GenBank/DDBJ databases">
        <title>Flavobacterium sp. nov., YIM 102600 draft genome.</title>
        <authorList>
            <person name="Li G."/>
            <person name="Jiang Y."/>
        </authorList>
    </citation>
    <scope>NUCLEOTIDE SEQUENCE [LARGE SCALE GENOMIC DNA]</scope>
    <source>
        <strain evidence="4 5">YIM 102600</strain>
    </source>
</reference>
<dbReference type="Pfam" id="PF00722">
    <property type="entry name" value="Glyco_hydro_16"/>
    <property type="match status" value="1"/>
</dbReference>
<dbReference type="OrthoDB" id="9809583at2"/>
<keyword evidence="5" id="KW-1185">Reference proteome</keyword>
<proteinExistence type="inferred from homology"/>
<evidence type="ECO:0000256" key="2">
    <source>
        <dbReference type="SAM" id="SignalP"/>
    </source>
</evidence>
<keyword evidence="4" id="KW-0378">Hydrolase</keyword>
<accession>A0A3P3W858</accession>
<evidence type="ECO:0000259" key="3">
    <source>
        <dbReference type="PROSITE" id="PS51762"/>
    </source>
</evidence>
<evidence type="ECO:0000313" key="5">
    <source>
        <dbReference type="Proteomes" id="UP000271937"/>
    </source>
</evidence>
<dbReference type="CDD" id="cd00146">
    <property type="entry name" value="PKD"/>
    <property type="match status" value="1"/>
</dbReference>
<dbReference type="InterPro" id="IPR050546">
    <property type="entry name" value="Glycosyl_Hydrlase_16"/>
</dbReference>
<dbReference type="InterPro" id="IPR000757">
    <property type="entry name" value="Beta-glucanase-like"/>
</dbReference>
<protein>
    <submittedName>
        <fullName evidence="4">Glycoside hydrolase family 16 protein</fullName>
    </submittedName>
</protein>
<feature type="chain" id="PRO_5018052705" evidence="2">
    <location>
        <begin position="24"/>
        <end position="554"/>
    </location>
</feature>
<comment type="similarity">
    <text evidence="1">Belongs to the glycosyl hydrolase 16 family.</text>
</comment>
<dbReference type="CDD" id="cd08023">
    <property type="entry name" value="GH16_laminarinase_like"/>
    <property type="match status" value="1"/>
</dbReference>
<organism evidence="4 5">
    <name type="scientific">Flavobacterium macacae</name>
    <dbReference type="NCBI Taxonomy" id="2488993"/>
    <lineage>
        <taxon>Bacteria</taxon>
        <taxon>Pseudomonadati</taxon>
        <taxon>Bacteroidota</taxon>
        <taxon>Flavobacteriia</taxon>
        <taxon>Flavobacteriales</taxon>
        <taxon>Flavobacteriaceae</taxon>
        <taxon>Flavobacterium</taxon>
    </lineage>
</organism>
<dbReference type="EMBL" id="RQVR01000012">
    <property type="protein sequence ID" value="RRJ90166.1"/>
    <property type="molecule type" value="Genomic_DNA"/>
</dbReference>
<dbReference type="SUPFAM" id="SSF49899">
    <property type="entry name" value="Concanavalin A-like lectins/glucanases"/>
    <property type="match status" value="1"/>
</dbReference>
<keyword evidence="2" id="KW-0732">Signal</keyword>
<evidence type="ECO:0000256" key="1">
    <source>
        <dbReference type="ARBA" id="ARBA00006865"/>
    </source>
</evidence>
<dbReference type="Gene3D" id="2.60.120.200">
    <property type="match status" value="1"/>
</dbReference>
<dbReference type="PANTHER" id="PTHR10963">
    <property type="entry name" value="GLYCOSYL HYDROLASE-RELATED"/>
    <property type="match status" value="1"/>
</dbReference>
<dbReference type="RefSeq" id="WP_125013122.1">
    <property type="nucleotide sequence ID" value="NZ_RQVR01000012.1"/>
</dbReference>
<evidence type="ECO:0000313" key="4">
    <source>
        <dbReference type="EMBL" id="RRJ90166.1"/>
    </source>
</evidence>
<dbReference type="PROSITE" id="PS51257">
    <property type="entry name" value="PROKAR_LIPOPROTEIN"/>
    <property type="match status" value="1"/>
</dbReference>
<dbReference type="GO" id="GO:0005975">
    <property type="term" value="P:carbohydrate metabolic process"/>
    <property type="evidence" value="ECO:0007669"/>
    <property type="project" value="InterPro"/>
</dbReference>
<comment type="caution">
    <text evidence="4">The sequence shown here is derived from an EMBL/GenBank/DDBJ whole genome shotgun (WGS) entry which is preliminary data.</text>
</comment>
<dbReference type="PROSITE" id="PS51762">
    <property type="entry name" value="GH16_2"/>
    <property type="match status" value="1"/>
</dbReference>
<dbReference type="Proteomes" id="UP000271937">
    <property type="component" value="Unassembled WGS sequence"/>
</dbReference>
<dbReference type="InterPro" id="IPR013320">
    <property type="entry name" value="ConA-like_dom_sf"/>
</dbReference>
<gene>
    <name evidence="4" type="ORF">EG849_10935</name>
</gene>